<reference evidence="1 2" key="1">
    <citation type="journal article" date="2023" name="ACS Omega">
        <title>Identification of the Neoaspergillic Acid Biosynthesis Gene Cluster by Establishing an In Vitro CRISPR-Ribonucleoprotein Genetic System in Aspergillus melleus.</title>
        <authorList>
            <person name="Yuan B."/>
            <person name="Grau M.F."/>
            <person name="Murata R.M."/>
            <person name="Torok T."/>
            <person name="Venkateswaran K."/>
            <person name="Stajich J.E."/>
            <person name="Wang C.C.C."/>
        </authorList>
    </citation>
    <scope>NUCLEOTIDE SEQUENCE [LARGE SCALE GENOMIC DNA]</scope>
    <source>
        <strain evidence="1 2">IMV 1140</strain>
    </source>
</reference>
<evidence type="ECO:0000313" key="1">
    <source>
        <dbReference type="EMBL" id="KAK1143380.1"/>
    </source>
</evidence>
<comment type="caution">
    <text evidence="1">The sequence shown here is derived from an EMBL/GenBank/DDBJ whole genome shotgun (WGS) entry which is preliminary data.</text>
</comment>
<dbReference type="Proteomes" id="UP001177260">
    <property type="component" value="Unassembled WGS sequence"/>
</dbReference>
<gene>
    <name evidence="1" type="ORF">N8T08_006708</name>
</gene>
<evidence type="ECO:0000313" key="2">
    <source>
        <dbReference type="Proteomes" id="UP001177260"/>
    </source>
</evidence>
<dbReference type="EMBL" id="JAOPJF010000040">
    <property type="protein sequence ID" value="KAK1143380.1"/>
    <property type="molecule type" value="Genomic_DNA"/>
</dbReference>
<protein>
    <submittedName>
        <fullName evidence="1">Uncharacterized protein</fullName>
    </submittedName>
</protein>
<sequence>MDIKRYYSALETRLGNWVLFGGRAHLAYYEPNAWWPFPIHRALLALEDHIYDSLDVNNNNRRARVLDAGCGDGQVAIHLATKGLRVHAIDVLAQQVERAQRNVCRAVLAQSQSQSQAHKHKSKQDDDSVALDITVRQDDYHHLVTVQSASLDGIYTIETLVHASDLIAVLTELRRVLKPGGRVAFYEYDHWAAAAAAQKRKSEAEKTSQADEKVREYGAIASGSTAQQPESLAQSLTQAGFCDVQEKDLSRNVRPLLRVLVTVLFIPCMLVLALGMEAYFINTIAVVVNYRRGWKYVAVTGRKPLESKEDL</sequence>
<name>A0ACC3AZV7_9EURO</name>
<organism evidence="1 2">
    <name type="scientific">Aspergillus melleus</name>
    <dbReference type="NCBI Taxonomy" id="138277"/>
    <lineage>
        <taxon>Eukaryota</taxon>
        <taxon>Fungi</taxon>
        <taxon>Dikarya</taxon>
        <taxon>Ascomycota</taxon>
        <taxon>Pezizomycotina</taxon>
        <taxon>Eurotiomycetes</taxon>
        <taxon>Eurotiomycetidae</taxon>
        <taxon>Eurotiales</taxon>
        <taxon>Aspergillaceae</taxon>
        <taxon>Aspergillus</taxon>
        <taxon>Aspergillus subgen. Circumdati</taxon>
    </lineage>
</organism>
<keyword evidence="2" id="KW-1185">Reference proteome</keyword>
<accession>A0ACC3AZV7</accession>
<proteinExistence type="predicted"/>